<evidence type="ECO:0000313" key="2">
    <source>
        <dbReference type="Proteomes" id="UP000431264"/>
    </source>
</evidence>
<sequence length="113" mass="13063">MTDTEIEYRFWFLSNKLIAIITMLSALVESKLTLEEIEYLKQEIRGTNDEKGLWTTYQLNGKLKNISLSLAYDGEEGNDMIHIRIITSADLKPKLEALDLFQALFKNLEVSDF</sequence>
<keyword evidence="2" id="KW-1185">Reference proteome</keyword>
<evidence type="ECO:0000313" key="1">
    <source>
        <dbReference type="EMBL" id="MVO09976.1"/>
    </source>
</evidence>
<accession>A0A6I4ISZ7</accession>
<gene>
    <name evidence="1" type="ORF">GOQ30_12465</name>
</gene>
<organism evidence="1 2">
    <name type="scientific">Flavobacterium profundi</name>
    <dbReference type="NCBI Taxonomy" id="1774945"/>
    <lineage>
        <taxon>Bacteria</taxon>
        <taxon>Pseudomonadati</taxon>
        <taxon>Bacteroidota</taxon>
        <taxon>Flavobacteriia</taxon>
        <taxon>Flavobacteriales</taxon>
        <taxon>Flavobacteriaceae</taxon>
        <taxon>Flavobacterium</taxon>
    </lineage>
</organism>
<dbReference type="RefSeq" id="WP_140998344.1">
    <property type="nucleotide sequence ID" value="NZ_VDCZ01000009.1"/>
</dbReference>
<name>A0A6I4ISZ7_9FLAO</name>
<dbReference type="AlphaFoldDB" id="A0A6I4ISZ7"/>
<dbReference type="OrthoDB" id="981671at2"/>
<protein>
    <submittedName>
        <fullName evidence="1">Uncharacterized protein</fullName>
    </submittedName>
</protein>
<reference evidence="2" key="1">
    <citation type="submission" date="2019-05" db="EMBL/GenBank/DDBJ databases">
        <title>Flavobacterium profundi sp. nov., isolated from a deep-sea seamount.</title>
        <authorList>
            <person name="Zhang D.-C."/>
        </authorList>
    </citation>
    <scope>NUCLEOTIDE SEQUENCE [LARGE SCALE GENOMIC DNA]</scope>
    <source>
        <strain evidence="2">TP390</strain>
    </source>
</reference>
<comment type="caution">
    <text evidence="1">The sequence shown here is derived from an EMBL/GenBank/DDBJ whole genome shotgun (WGS) entry which is preliminary data.</text>
</comment>
<dbReference type="Proteomes" id="UP000431264">
    <property type="component" value="Unassembled WGS sequence"/>
</dbReference>
<proteinExistence type="predicted"/>
<dbReference type="EMBL" id="WQLW01000009">
    <property type="protein sequence ID" value="MVO09976.1"/>
    <property type="molecule type" value="Genomic_DNA"/>
</dbReference>